<dbReference type="InterPro" id="IPR029033">
    <property type="entry name" value="His_PPase_superfam"/>
</dbReference>
<protein>
    <submittedName>
        <fullName evidence="2">Histidine phosphatase family protein</fullName>
    </submittedName>
</protein>
<sequence>MSELYLVRHGQASFGAANYDQLSPLGFEQSRLLGQYFREREITFDRIICGGMQRHRQTLTAIGEGIGGFCCEAEQDLGWNEFQFQQLAAAYLALNPHMQPAPDAPKRAFLEVLKKSLQAWSKGELPEQTLDESWVTFETRVSASLSHIIAQPDKNKVLIVSSGGAISMALRQILRADAETMIALNLQTANTAVSRCHFNPQGFSLHSFNHLPHLHEIEKSQHISFF</sequence>
<dbReference type="EMBL" id="JBHSCX010000020">
    <property type="protein sequence ID" value="MFC4363201.1"/>
    <property type="molecule type" value="Genomic_DNA"/>
</dbReference>
<reference evidence="3" key="1">
    <citation type="journal article" date="2019" name="Int. J. Syst. Evol. Microbiol.">
        <title>The Global Catalogue of Microorganisms (GCM) 10K type strain sequencing project: providing services to taxonomists for standard genome sequencing and annotation.</title>
        <authorList>
            <consortium name="The Broad Institute Genomics Platform"/>
            <consortium name="The Broad Institute Genome Sequencing Center for Infectious Disease"/>
            <person name="Wu L."/>
            <person name="Ma J."/>
        </authorList>
    </citation>
    <scope>NUCLEOTIDE SEQUENCE [LARGE SCALE GENOMIC DNA]</scope>
    <source>
        <strain evidence="3">CECT 8570</strain>
    </source>
</reference>
<gene>
    <name evidence="2" type="ORF">ACFOX3_12880</name>
</gene>
<organism evidence="2 3">
    <name type="scientific">Simiduia curdlanivorans</name>
    <dbReference type="NCBI Taxonomy" id="1492769"/>
    <lineage>
        <taxon>Bacteria</taxon>
        <taxon>Pseudomonadati</taxon>
        <taxon>Pseudomonadota</taxon>
        <taxon>Gammaproteobacteria</taxon>
        <taxon>Cellvibrionales</taxon>
        <taxon>Cellvibrionaceae</taxon>
        <taxon>Simiduia</taxon>
    </lineage>
</organism>
<dbReference type="SUPFAM" id="SSF53254">
    <property type="entry name" value="Phosphoglycerate mutase-like"/>
    <property type="match status" value="1"/>
</dbReference>
<dbReference type="Proteomes" id="UP001595840">
    <property type="component" value="Unassembled WGS sequence"/>
</dbReference>
<dbReference type="InterPro" id="IPR013078">
    <property type="entry name" value="His_Pase_superF_clade-1"/>
</dbReference>
<dbReference type="PANTHER" id="PTHR20935:SF0">
    <property type="entry name" value="SERINE_THREONINE-PROTEIN PHOSPHATASE PGAM5, MITOCHONDRIAL"/>
    <property type="match status" value="1"/>
</dbReference>
<evidence type="ECO:0000313" key="2">
    <source>
        <dbReference type="EMBL" id="MFC4363201.1"/>
    </source>
</evidence>
<name>A0ABV8V5L7_9GAMM</name>
<dbReference type="CDD" id="cd07067">
    <property type="entry name" value="HP_PGM_like"/>
    <property type="match status" value="1"/>
</dbReference>
<dbReference type="PANTHER" id="PTHR20935">
    <property type="entry name" value="PHOSPHOGLYCERATE MUTASE-RELATED"/>
    <property type="match status" value="1"/>
</dbReference>
<proteinExistence type="predicted"/>
<dbReference type="RefSeq" id="WP_290260859.1">
    <property type="nucleotide sequence ID" value="NZ_JAUFQG010000004.1"/>
</dbReference>
<evidence type="ECO:0000256" key="1">
    <source>
        <dbReference type="ARBA" id="ARBA00022801"/>
    </source>
</evidence>
<accession>A0ABV8V5L7</accession>
<dbReference type="Pfam" id="PF00300">
    <property type="entry name" value="His_Phos_1"/>
    <property type="match status" value="1"/>
</dbReference>
<evidence type="ECO:0000313" key="3">
    <source>
        <dbReference type="Proteomes" id="UP001595840"/>
    </source>
</evidence>
<dbReference type="Gene3D" id="3.40.50.1240">
    <property type="entry name" value="Phosphoglycerate mutase-like"/>
    <property type="match status" value="1"/>
</dbReference>
<dbReference type="SMART" id="SM00855">
    <property type="entry name" value="PGAM"/>
    <property type="match status" value="1"/>
</dbReference>
<keyword evidence="3" id="KW-1185">Reference proteome</keyword>
<keyword evidence="1" id="KW-0378">Hydrolase</keyword>
<comment type="caution">
    <text evidence="2">The sequence shown here is derived from an EMBL/GenBank/DDBJ whole genome shotgun (WGS) entry which is preliminary data.</text>
</comment>
<dbReference type="InterPro" id="IPR051021">
    <property type="entry name" value="Mito_Ser/Thr_phosphatase"/>
</dbReference>